<dbReference type="EMBL" id="CP026261">
    <property type="protein sequence ID" value="AWP18903.1"/>
    <property type="molecule type" value="Genomic_DNA"/>
</dbReference>
<dbReference type="InterPro" id="IPR039089">
    <property type="entry name" value="IGSF6"/>
</dbReference>
<dbReference type="InterPro" id="IPR003599">
    <property type="entry name" value="Ig_sub"/>
</dbReference>
<gene>
    <name evidence="4" type="ORF">SMAX5B_021043</name>
</gene>
<dbReference type="EMBL" id="CP026261">
    <property type="protein sequence ID" value="AWP18905.1"/>
    <property type="molecule type" value="Genomic_DNA"/>
</dbReference>
<dbReference type="InterPro" id="IPR013783">
    <property type="entry name" value="Ig-like_fold"/>
</dbReference>
<feature type="signal peptide" evidence="2">
    <location>
        <begin position="1"/>
        <end position="34"/>
    </location>
</feature>
<dbReference type="SUPFAM" id="SSF48726">
    <property type="entry name" value="Immunoglobulin"/>
    <property type="match status" value="1"/>
</dbReference>
<evidence type="ECO:0000256" key="1">
    <source>
        <dbReference type="SAM" id="Phobius"/>
    </source>
</evidence>
<feature type="chain" id="PRO_5033329051" description="Ig-like domain-containing protein" evidence="2">
    <location>
        <begin position="35"/>
        <end position="249"/>
    </location>
</feature>
<name>A0A2U9CQN2_SCOMX</name>
<protein>
    <recommendedName>
        <fullName evidence="3">Ig-like domain-containing protein</fullName>
    </recommendedName>
</protein>
<keyword evidence="2" id="KW-0732">Signal</keyword>
<keyword evidence="5" id="KW-1185">Reference proteome</keyword>
<dbReference type="AlphaFoldDB" id="A0A2U9CQN2"/>
<dbReference type="Proteomes" id="UP000246464">
    <property type="component" value="Chromosome 19"/>
</dbReference>
<dbReference type="PANTHER" id="PTHR15297:SF2">
    <property type="entry name" value="IMMUNOGLOBULIN SUPERFAMILY MEMBER 6"/>
    <property type="match status" value="1"/>
</dbReference>
<keyword evidence="1" id="KW-0812">Transmembrane</keyword>
<evidence type="ECO:0000256" key="2">
    <source>
        <dbReference type="SAM" id="SignalP"/>
    </source>
</evidence>
<dbReference type="PROSITE" id="PS50835">
    <property type="entry name" value="IG_LIKE"/>
    <property type="match status" value="1"/>
</dbReference>
<evidence type="ECO:0000259" key="3">
    <source>
        <dbReference type="PROSITE" id="PS50835"/>
    </source>
</evidence>
<organism evidence="4 5">
    <name type="scientific">Scophthalmus maximus</name>
    <name type="common">Turbot</name>
    <name type="synonym">Psetta maxima</name>
    <dbReference type="NCBI Taxonomy" id="52904"/>
    <lineage>
        <taxon>Eukaryota</taxon>
        <taxon>Metazoa</taxon>
        <taxon>Chordata</taxon>
        <taxon>Craniata</taxon>
        <taxon>Vertebrata</taxon>
        <taxon>Euteleostomi</taxon>
        <taxon>Actinopterygii</taxon>
        <taxon>Neopterygii</taxon>
        <taxon>Teleostei</taxon>
        <taxon>Neoteleostei</taxon>
        <taxon>Acanthomorphata</taxon>
        <taxon>Carangaria</taxon>
        <taxon>Pleuronectiformes</taxon>
        <taxon>Pleuronectoidei</taxon>
        <taxon>Scophthalmidae</taxon>
        <taxon>Scophthalmus</taxon>
    </lineage>
</organism>
<dbReference type="InterPro" id="IPR007110">
    <property type="entry name" value="Ig-like_dom"/>
</dbReference>
<dbReference type="InterPro" id="IPR036179">
    <property type="entry name" value="Ig-like_dom_sf"/>
</dbReference>
<proteinExistence type="predicted"/>
<dbReference type="Gene3D" id="2.60.40.10">
    <property type="entry name" value="Immunoglobulins"/>
    <property type="match status" value="1"/>
</dbReference>
<feature type="domain" description="Ig-like" evidence="3">
    <location>
        <begin position="30"/>
        <end position="119"/>
    </location>
</feature>
<evidence type="ECO:0000313" key="4">
    <source>
        <dbReference type="EMBL" id="AWP18905.1"/>
    </source>
</evidence>
<reference evidence="4 5" key="1">
    <citation type="submission" date="2017-12" db="EMBL/GenBank/DDBJ databases">
        <title>Integrating genomic resources of turbot (Scophthalmus maximus) in depth evaluation of genetic and physical mapping variation across individuals.</title>
        <authorList>
            <person name="Martinez P."/>
        </authorList>
    </citation>
    <scope>NUCLEOTIDE SEQUENCE [LARGE SCALE GENOMIC DNA]</scope>
</reference>
<sequence>MQGIMRSFTSSQVADMRRLLWFSLMLTHLPVTESTGNAIGCITQPGEEIRQKTGQVAILPCNISSNCPARGWRYGWFVFKENSHLRLNLNNPLKYRLDGASLHIKSLNTNDSGIYHCAAVWLEPPTSGLHHVGSGTALTVTGHIKTMARDILLWLSFVLLVIYSMAVVTLIILKKSGCNRRMCKTNKVVDKCMIFCFNLLFDMLTVYRNGEKPTEAKRGTGTQACVMCGPERAFLTPKMTEQLFTVAIL</sequence>
<evidence type="ECO:0000313" key="5">
    <source>
        <dbReference type="Proteomes" id="UP000246464"/>
    </source>
</evidence>
<keyword evidence="1" id="KW-1133">Transmembrane helix</keyword>
<accession>A0A2U9CQN2</accession>
<keyword evidence="1" id="KW-0472">Membrane</keyword>
<dbReference type="PANTHER" id="PTHR15297">
    <property type="entry name" value="IMMUNOGLOBULIN SUPERFAMILY MEMBER 6"/>
    <property type="match status" value="1"/>
</dbReference>
<dbReference type="SMART" id="SM00409">
    <property type="entry name" value="IG"/>
    <property type="match status" value="1"/>
</dbReference>
<feature type="transmembrane region" description="Helical" evidence="1">
    <location>
        <begin position="151"/>
        <end position="173"/>
    </location>
</feature>